<evidence type="ECO:0000313" key="2">
    <source>
        <dbReference type="EMBL" id="TGZ81857.1"/>
    </source>
</evidence>
<feature type="compositionally biased region" description="Basic and acidic residues" evidence="1">
    <location>
        <begin position="131"/>
        <end position="142"/>
    </location>
</feature>
<accession>A0A4S2MYU4</accession>
<feature type="compositionally biased region" description="Basic residues" evidence="1">
    <location>
        <begin position="121"/>
        <end position="130"/>
    </location>
</feature>
<name>A0A4S2MYU4_9PEZI</name>
<organism evidence="2 3">
    <name type="scientific">Ascodesmis nigricans</name>
    <dbReference type="NCBI Taxonomy" id="341454"/>
    <lineage>
        <taxon>Eukaryota</taxon>
        <taxon>Fungi</taxon>
        <taxon>Dikarya</taxon>
        <taxon>Ascomycota</taxon>
        <taxon>Pezizomycotina</taxon>
        <taxon>Pezizomycetes</taxon>
        <taxon>Pezizales</taxon>
        <taxon>Ascodesmidaceae</taxon>
        <taxon>Ascodesmis</taxon>
    </lineage>
</organism>
<protein>
    <submittedName>
        <fullName evidence="2">Uncharacterized protein</fullName>
    </submittedName>
</protein>
<dbReference type="AlphaFoldDB" id="A0A4S2MYU4"/>
<dbReference type="EMBL" id="ML220117">
    <property type="protein sequence ID" value="TGZ81857.1"/>
    <property type="molecule type" value="Genomic_DNA"/>
</dbReference>
<keyword evidence="3" id="KW-1185">Reference proteome</keyword>
<reference evidence="2 3" key="1">
    <citation type="submission" date="2019-04" db="EMBL/GenBank/DDBJ databases">
        <title>Comparative genomics and transcriptomics to analyze fruiting body development in filamentous ascomycetes.</title>
        <authorList>
            <consortium name="DOE Joint Genome Institute"/>
            <person name="Lutkenhaus R."/>
            <person name="Traeger S."/>
            <person name="Breuer J."/>
            <person name="Kuo A."/>
            <person name="Lipzen A."/>
            <person name="Pangilinan J."/>
            <person name="Dilworth D."/>
            <person name="Sandor L."/>
            <person name="Poggeler S."/>
            <person name="Barry K."/>
            <person name="Grigoriev I.V."/>
            <person name="Nowrousian M."/>
        </authorList>
    </citation>
    <scope>NUCLEOTIDE SEQUENCE [LARGE SCALE GENOMIC DNA]</scope>
    <source>
        <strain evidence="2 3">CBS 389.68</strain>
    </source>
</reference>
<sequence length="308" mass="34274">MNHFQPPDVILIHSSPEPEFIDLTILDDADDADDLNIQFIPGLPPPRPAAFVPQTTSIVTLPTPPPSLNIPTHTQTPPVPQWQSLLPGRENSESTEPFTRSNSQTASRATTVSSQAPVVPLKKKRGRPPRKAVELKDTKDPREHAVSRTLEPYLLAARAENTQTVKNALKAGRLTAKKELLRRQGESGGIIMDDEDPFEGMKSVECFHSVAKTDFMVFNPEINAGDGKKLYLASKRIVMPTNLPEVPPYRAMTTLRTNIMTPDDPVLHYVPYYGESSEEQEEEKDDYATLFSRNGVRIAEKDEGMPII</sequence>
<feature type="compositionally biased region" description="Polar residues" evidence="1">
    <location>
        <begin position="69"/>
        <end position="84"/>
    </location>
</feature>
<dbReference type="OrthoDB" id="6141102at2759"/>
<gene>
    <name evidence="2" type="ORF">EX30DRAFT_235601</name>
</gene>
<proteinExistence type="predicted"/>
<feature type="compositionally biased region" description="Polar residues" evidence="1">
    <location>
        <begin position="94"/>
        <end position="116"/>
    </location>
</feature>
<feature type="region of interest" description="Disordered" evidence="1">
    <location>
        <begin position="63"/>
        <end position="142"/>
    </location>
</feature>
<evidence type="ECO:0000256" key="1">
    <source>
        <dbReference type="SAM" id="MobiDB-lite"/>
    </source>
</evidence>
<dbReference type="Proteomes" id="UP000298138">
    <property type="component" value="Unassembled WGS sequence"/>
</dbReference>
<evidence type="ECO:0000313" key="3">
    <source>
        <dbReference type="Proteomes" id="UP000298138"/>
    </source>
</evidence>
<dbReference type="InParanoid" id="A0A4S2MYU4"/>